<organism evidence="2 3">
    <name type="scientific">Candidatus Mycobacterium wuenschmannii</name>
    <dbReference type="NCBI Taxonomy" id="3027808"/>
    <lineage>
        <taxon>Bacteria</taxon>
        <taxon>Bacillati</taxon>
        <taxon>Actinomycetota</taxon>
        <taxon>Actinomycetes</taxon>
        <taxon>Mycobacteriales</taxon>
        <taxon>Mycobacteriaceae</taxon>
        <taxon>Mycobacterium</taxon>
    </lineage>
</organism>
<feature type="region of interest" description="Disordered" evidence="1">
    <location>
        <begin position="1"/>
        <end position="33"/>
    </location>
</feature>
<feature type="compositionally biased region" description="Low complexity" evidence="1">
    <location>
        <begin position="15"/>
        <end position="33"/>
    </location>
</feature>
<proteinExistence type="predicted"/>
<accession>A0ABY8VSL9</accession>
<dbReference type="RefSeq" id="WP_285186061.1">
    <property type="nucleotide sequence ID" value="NZ_CP126981.1"/>
</dbReference>
<reference evidence="2 3" key="1">
    <citation type="journal article" date="2023" name="Microbiol. Resour. Announc.">
        <title>Complete Genome Sequence of Mycobacterium wuenschmanii, a novel Nontuberculous Mycobacterium Isolated from a captive population of Amazon Milk Frogs.</title>
        <authorList>
            <person name="Hicks J."/>
            <person name="Zeineldin M."/>
            <person name="Ward H."/>
            <person name="Wuenschmann A."/>
            <person name="Camp P."/>
            <person name="Farrell D."/>
            <person name="Lehman K."/>
            <person name="Thacker T."/>
            <person name="Cuthbert E."/>
        </authorList>
    </citation>
    <scope>NUCLEOTIDE SEQUENCE [LARGE SCALE GENOMIC DNA]</scope>
    <source>
        <strain evidence="2 3">Wuenschmanii</strain>
    </source>
</reference>
<evidence type="ECO:0000313" key="3">
    <source>
        <dbReference type="Proteomes" id="UP001236585"/>
    </source>
</evidence>
<dbReference type="Pfam" id="PF10774">
    <property type="entry name" value="DUF4226"/>
    <property type="match status" value="1"/>
</dbReference>
<keyword evidence="3" id="KW-1185">Reference proteome</keyword>
<dbReference type="EMBL" id="CP126981">
    <property type="protein sequence ID" value="WIM86629.1"/>
    <property type="molecule type" value="Genomic_DNA"/>
</dbReference>
<protein>
    <submittedName>
        <fullName evidence="2">DUF4226 domain-containing protein</fullName>
    </submittedName>
</protein>
<dbReference type="InterPro" id="IPR019710">
    <property type="entry name" value="DUF4226"/>
</dbReference>
<evidence type="ECO:0000256" key="1">
    <source>
        <dbReference type="SAM" id="MobiDB-lite"/>
    </source>
</evidence>
<name>A0ABY8VSL9_9MYCO</name>
<dbReference type="Proteomes" id="UP001236585">
    <property type="component" value="Chromosome"/>
</dbReference>
<sequence>MADAQGQGAAGQAGGSIEASEAGQAALSARHAASSDADRALTEALAAAHAATVEATQRLDAIAADIDGAVANQAALALDTAMGAREFQKFLLTKQHEIGAVVAHARDLAGAAAAKLDGLREHYTAPAQD</sequence>
<evidence type="ECO:0000313" key="2">
    <source>
        <dbReference type="EMBL" id="WIM86629.1"/>
    </source>
</evidence>
<gene>
    <name evidence="2" type="ORF">PT015_17265</name>
</gene>